<proteinExistence type="predicted"/>
<comment type="caution">
    <text evidence="2">The sequence shown here is derived from an EMBL/GenBank/DDBJ whole genome shotgun (WGS) entry which is preliminary data.</text>
</comment>
<protein>
    <recommendedName>
        <fullName evidence="1">ApeI dehydratase-like domain-containing protein</fullName>
    </recommendedName>
</protein>
<dbReference type="EMBL" id="RDPI01000004">
    <property type="protein sequence ID" value="MBF4372158.1"/>
    <property type="molecule type" value="Genomic_DNA"/>
</dbReference>
<sequence>MNSWRKFLMSHQNTHGAIIEPLSNGSFSMLFDRDCAFFDGHFPVHPVVPGVLLLDTIYDNVVKLGTSVITRIDNARFYKTVLPNETVIVNIRDLADKVVCTVNSEAGKVLKVTYRKAQ</sequence>
<feature type="domain" description="ApeI dehydratase-like" evidence="1">
    <location>
        <begin position="27"/>
        <end position="97"/>
    </location>
</feature>
<dbReference type="Proteomes" id="UP000726136">
    <property type="component" value="Unassembled WGS sequence"/>
</dbReference>
<dbReference type="Gene3D" id="3.10.129.10">
    <property type="entry name" value="Hotdog Thioesterase"/>
    <property type="match status" value="1"/>
</dbReference>
<organism evidence="2 3">
    <name type="scientific">Vibrio anguillarum</name>
    <name type="common">Listonella anguillarum</name>
    <dbReference type="NCBI Taxonomy" id="55601"/>
    <lineage>
        <taxon>Bacteria</taxon>
        <taxon>Pseudomonadati</taxon>
        <taxon>Pseudomonadota</taxon>
        <taxon>Gammaproteobacteria</taxon>
        <taxon>Vibrionales</taxon>
        <taxon>Vibrionaceae</taxon>
        <taxon>Vibrio</taxon>
    </lineage>
</organism>
<reference evidence="2 3" key="1">
    <citation type="journal article" date="2021" name="PeerJ">
        <title>Analysis of 44 Vibrio anguillarum genomes reveals high genetic diversity.</title>
        <authorList>
            <person name="Hansen M.J."/>
            <person name="Dalsgaard I."/>
        </authorList>
    </citation>
    <scope>NUCLEOTIDE SEQUENCE [LARGE SCALE GENOMIC DNA]</scope>
    <source>
        <strain evidence="2 3">040915-1/1B</strain>
    </source>
</reference>
<dbReference type="Pfam" id="PF22818">
    <property type="entry name" value="ApeI-like"/>
    <property type="match status" value="1"/>
</dbReference>
<keyword evidence="3" id="KW-1185">Reference proteome</keyword>
<dbReference type="InterPro" id="IPR029069">
    <property type="entry name" value="HotDog_dom_sf"/>
</dbReference>
<accession>A0ABR9Z1C5</accession>
<evidence type="ECO:0000313" key="2">
    <source>
        <dbReference type="EMBL" id="MBF4372158.1"/>
    </source>
</evidence>
<gene>
    <name evidence="2" type="ORF">EAY46_03560</name>
</gene>
<dbReference type="SUPFAM" id="SSF54637">
    <property type="entry name" value="Thioesterase/thiol ester dehydrase-isomerase"/>
    <property type="match status" value="1"/>
</dbReference>
<evidence type="ECO:0000259" key="1">
    <source>
        <dbReference type="Pfam" id="PF22818"/>
    </source>
</evidence>
<dbReference type="InterPro" id="IPR054545">
    <property type="entry name" value="ApeI-like"/>
</dbReference>
<evidence type="ECO:0000313" key="3">
    <source>
        <dbReference type="Proteomes" id="UP000726136"/>
    </source>
</evidence>
<name>A0ABR9Z1C5_VIBAN</name>